<protein>
    <submittedName>
        <fullName evidence="1">Uncharacterized protein</fullName>
    </submittedName>
</protein>
<dbReference type="OrthoDB" id="2877291at2"/>
<gene>
    <name evidence="1" type="ORF">D2L64_10210</name>
</gene>
<dbReference type="AlphaFoldDB" id="A0A418MXF4"/>
<evidence type="ECO:0000313" key="1">
    <source>
        <dbReference type="EMBL" id="RIV39214.1"/>
    </source>
</evidence>
<organism evidence="1 2">
    <name type="scientific">Micromonospora radicis</name>
    <dbReference type="NCBI Taxonomy" id="1894971"/>
    <lineage>
        <taxon>Bacteria</taxon>
        <taxon>Bacillati</taxon>
        <taxon>Actinomycetota</taxon>
        <taxon>Actinomycetes</taxon>
        <taxon>Micromonosporales</taxon>
        <taxon>Micromonosporaceae</taxon>
        <taxon>Micromonospora</taxon>
    </lineage>
</organism>
<evidence type="ECO:0000313" key="2">
    <source>
        <dbReference type="Proteomes" id="UP000283832"/>
    </source>
</evidence>
<proteinExistence type="predicted"/>
<keyword evidence="2" id="KW-1185">Reference proteome</keyword>
<comment type="caution">
    <text evidence="1">The sequence shown here is derived from an EMBL/GenBank/DDBJ whole genome shotgun (WGS) entry which is preliminary data.</text>
</comment>
<accession>A0A418MXF4</accession>
<sequence>MSDPDDGLMASEFALVRVTVDRSANGPRLKVEDLENGRTVYLEPLELSSFCAATDDDRAAWLRVGAYRRGAAPAIDEP</sequence>
<name>A0A418MXF4_9ACTN</name>
<dbReference type="RefSeq" id="WP_119574734.1">
    <property type="nucleotide sequence ID" value="NZ_QXEC01000007.1"/>
</dbReference>
<dbReference type="EMBL" id="QXEC01000007">
    <property type="protein sequence ID" value="RIV39214.1"/>
    <property type="molecule type" value="Genomic_DNA"/>
</dbReference>
<dbReference type="Proteomes" id="UP000283832">
    <property type="component" value="Unassembled WGS sequence"/>
</dbReference>
<reference evidence="1 2" key="1">
    <citation type="submission" date="2018-08" db="EMBL/GenBank/DDBJ databases">
        <title>Jishengella sp. nov., isolated from a root of Azadirachta indica A. Juss. var. siamensis Valenton.</title>
        <authorList>
            <person name="Kuncharoen N."/>
            <person name="Tanasupawat S."/>
            <person name="Kudo T."/>
            <person name="Ohkuma M."/>
        </authorList>
    </citation>
    <scope>NUCLEOTIDE SEQUENCE [LARGE SCALE GENOMIC DNA]</scope>
    <source>
        <strain evidence="1 2">AZ1-13</strain>
    </source>
</reference>